<evidence type="ECO:0000313" key="3">
    <source>
        <dbReference type="EMBL" id="MCU4744143.1"/>
    </source>
</evidence>
<evidence type="ECO:0000313" key="4">
    <source>
        <dbReference type="Proteomes" id="UP001321018"/>
    </source>
</evidence>
<reference evidence="3" key="1">
    <citation type="submission" date="2022-09" db="EMBL/GenBank/DDBJ databases">
        <title>Enrichment on poylsaccharides allowed isolation of novel metabolic and taxonomic groups of Haloarchaea.</title>
        <authorList>
            <person name="Sorokin D.Y."/>
            <person name="Elcheninov A.G."/>
            <person name="Khizhniak T.V."/>
            <person name="Kolganova T.V."/>
            <person name="Kublanov I.V."/>
        </authorList>
    </citation>
    <scope>NUCLEOTIDE SEQUENCE</scope>
    <source>
        <strain evidence="3">AArc-xg1-1</strain>
    </source>
</reference>
<dbReference type="RefSeq" id="WP_338005947.1">
    <property type="nucleotide sequence ID" value="NZ_JAOPKA010000022.1"/>
</dbReference>
<dbReference type="InterPro" id="IPR002372">
    <property type="entry name" value="PQQ_rpt_dom"/>
</dbReference>
<organism evidence="3 4">
    <name type="scientific">Natronoglomus mannanivorans</name>
    <dbReference type="NCBI Taxonomy" id="2979990"/>
    <lineage>
        <taxon>Archaea</taxon>
        <taxon>Methanobacteriati</taxon>
        <taxon>Methanobacteriota</taxon>
        <taxon>Stenosarchaea group</taxon>
        <taxon>Halobacteria</taxon>
        <taxon>Halobacteriales</taxon>
        <taxon>Natrialbaceae</taxon>
        <taxon>Natronoglomus</taxon>
    </lineage>
</organism>
<feature type="domain" description="Pyrrolo-quinoline quinone repeat" evidence="1">
    <location>
        <begin position="297"/>
        <end position="414"/>
    </location>
</feature>
<dbReference type="Pfam" id="PF26451">
    <property type="entry name" value="DUF8130"/>
    <property type="match status" value="1"/>
</dbReference>
<evidence type="ECO:0000259" key="2">
    <source>
        <dbReference type="Pfam" id="PF26451"/>
    </source>
</evidence>
<comment type="caution">
    <text evidence="3">The sequence shown here is derived from an EMBL/GenBank/DDBJ whole genome shotgun (WGS) entry which is preliminary data.</text>
</comment>
<dbReference type="InterPro" id="IPR011047">
    <property type="entry name" value="Quinoprotein_ADH-like_sf"/>
</dbReference>
<feature type="domain" description="DUF8130" evidence="2">
    <location>
        <begin position="436"/>
        <end position="550"/>
    </location>
</feature>
<feature type="domain" description="Pyrrolo-quinoline quinone repeat" evidence="1">
    <location>
        <begin position="64"/>
        <end position="263"/>
    </location>
</feature>
<dbReference type="Pfam" id="PF13360">
    <property type="entry name" value="PQQ_2"/>
    <property type="match status" value="2"/>
</dbReference>
<dbReference type="PANTHER" id="PTHR34512">
    <property type="entry name" value="CELL SURFACE PROTEIN"/>
    <property type="match status" value="1"/>
</dbReference>
<dbReference type="InterPro" id="IPR018391">
    <property type="entry name" value="PQQ_b-propeller_rpt"/>
</dbReference>
<dbReference type="Gene3D" id="2.40.128.630">
    <property type="match status" value="3"/>
</dbReference>
<accession>A0AAP3E3V5</accession>
<proteinExistence type="predicted"/>
<sequence>MNRRTLLAGATAGIVAPLTGCLGDLEGSDDDAGTVGDEPTGEWVQFQADAAHTGATTAAGPDGGGRVRWWSDTSGLSTGPVIEDGTVYVGSGLRNQSVFAFDQTTGDQQWRAPIGDDIERALAVDDGTVYASAGGVYALDAETGEQEWMDRVDTSWGLAFAGDTVFAAAGGGGPIVALEAETGEERWSREIHTITTPSVDDGRVFAVGNNDLIAIDAATGETDWTETIDRAGGPPTVADGMVFVGTRRNLFAHDGATGEREWTLEGSFRGTDIATLDGTLYLAGRQQEGEEWVSRALAVDSATGDVVWTRDESGLEAGSVVVTKETVYVATRYRVYALDRGTGAIEWWLRFQWPVGSPAVADGTLYVNVGGRLLAIESGDGRAGVWKSDAEPIPDRGATPPEPSYAGTDFSFGVGGFDVSSDWDVTVDEDAPVDVSFAIEGDCVDRDEDEDGAVSITLAVRNDGDETLRFTTGAPEPFGILSLRSDERRIVPWTSAYEESGHVHDTPHRGITGVNSIGLSTEIPPGETVSETYTISDETHGIQPGTYELSIAKTLFPGDRGNDHDGWEFEVTGSVELTERGTDAGDIVHDLVVADEVSLPEEFVGRFTVDVLEPVTDTHPGMIEVTFENVTDERSLVMSMRRWPFGSYVGLGPEGRRLVLLPADTYAPGFVDRTNAGWWEPTFLPHESIARGRSTTAYDPGETSTQRFVVTTHPETDDPRDGDGYAFEQGFGDDDVDVTWGFALSTFDPDE</sequence>
<evidence type="ECO:0000259" key="1">
    <source>
        <dbReference type="Pfam" id="PF13360"/>
    </source>
</evidence>
<protein>
    <submittedName>
        <fullName evidence="3">PQQ-binding-like beta-propeller repeat protein</fullName>
    </submittedName>
</protein>
<dbReference type="SMART" id="SM00564">
    <property type="entry name" value="PQQ"/>
    <property type="match status" value="8"/>
</dbReference>
<dbReference type="InterPro" id="IPR058443">
    <property type="entry name" value="DUF8130"/>
</dbReference>
<dbReference type="PANTHER" id="PTHR34512:SF30">
    <property type="entry name" value="OUTER MEMBRANE PROTEIN ASSEMBLY FACTOR BAMB"/>
    <property type="match status" value="1"/>
</dbReference>
<dbReference type="AlphaFoldDB" id="A0AAP3E3V5"/>
<gene>
    <name evidence="3" type="ORF">OB960_22435</name>
</gene>
<dbReference type="EMBL" id="JAOPKA010000022">
    <property type="protein sequence ID" value="MCU4744143.1"/>
    <property type="molecule type" value="Genomic_DNA"/>
</dbReference>
<name>A0AAP3E3V5_9EURY</name>
<dbReference type="Proteomes" id="UP001321018">
    <property type="component" value="Unassembled WGS sequence"/>
</dbReference>
<dbReference type="SUPFAM" id="SSF50998">
    <property type="entry name" value="Quinoprotein alcohol dehydrogenase-like"/>
    <property type="match status" value="2"/>
</dbReference>